<feature type="domain" description="DUF7927" evidence="4">
    <location>
        <begin position="1061"/>
        <end position="1178"/>
    </location>
</feature>
<dbReference type="PANTHER" id="PTHR34819:SF3">
    <property type="entry name" value="CELL SURFACE PROTEIN"/>
    <property type="match status" value="1"/>
</dbReference>
<keyword evidence="1" id="KW-0472">Membrane</keyword>
<name>A0ABT0F944_9MICO</name>
<feature type="transmembrane region" description="Helical" evidence="1">
    <location>
        <begin position="1429"/>
        <end position="1447"/>
    </location>
</feature>
<dbReference type="Gene3D" id="2.60.40.740">
    <property type="match status" value="2"/>
</dbReference>
<organism evidence="5 6">
    <name type="scientific">Microbacterium croceum</name>
    <dbReference type="NCBI Taxonomy" id="2851645"/>
    <lineage>
        <taxon>Bacteria</taxon>
        <taxon>Bacillati</taxon>
        <taxon>Actinomycetota</taxon>
        <taxon>Actinomycetes</taxon>
        <taxon>Micrococcales</taxon>
        <taxon>Microbacteriaceae</taxon>
        <taxon>Microbacterium</taxon>
    </lineage>
</organism>
<evidence type="ECO:0000256" key="1">
    <source>
        <dbReference type="SAM" id="Phobius"/>
    </source>
</evidence>
<dbReference type="RefSeq" id="WP_247628030.1">
    <property type="nucleotide sequence ID" value="NZ_JAHWXN010000001.1"/>
</dbReference>
<evidence type="ECO:0000259" key="4">
    <source>
        <dbReference type="Pfam" id="PF25549"/>
    </source>
</evidence>
<dbReference type="InterPro" id="IPR047589">
    <property type="entry name" value="DUF11_rpt"/>
</dbReference>
<dbReference type="InterPro" id="IPR041033">
    <property type="entry name" value="SpaA_PFL_dom_1"/>
</dbReference>
<evidence type="ECO:0000313" key="5">
    <source>
        <dbReference type="EMBL" id="MCK2034565.1"/>
    </source>
</evidence>
<proteinExistence type="predicted"/>
<evidence type="ECO:0000259" key="2">
    <source>
        <dbReference type="Pfam" id="PF01345"/>
    </source>
</evidence>
<keyword evidence="1" id="KW-0812">Transmembrane</keyword>
<feature type="domain" description="DUF11" evidence="2">
    <location>
        <begin position="935"/>
        <end position="1030"/>
    </location>
</feature>
<dbReference type="InterPro" id="IPR013783">
    <property type="entry name" value="Ig-like_fold"/>
</dbReference>
<dbReference type="NCBIfam" id="TIGR04226">
    <property type="entry name" value="RrgB_K2N_iso_D2"/>
    <property type="match status" value="2"/>
</dbReference>
<dbReference type="Pfam" id="PF01345">
    <property type="entry name" value="DUF11"/>
    <property type="match status" value="1"/>
</dbReference>
<dbReference type="NCBIfam" id="TIGR01451">
    <property type="entry name" value="B_ant_repeat"/>
    <property type="match status" value="2"/>
</dbReference>
<accession>A0ABT0F944</accession>
<keyword evidence="6" id="KW-1185">Reference proteome</keyword>
<reference evidence="5 6" key="1">
    <citation type="submission" date="2021-06" db="EMBL/GenBank/DDBJ databases">
        <title>Genome-based taxonomic framework of Microbacterium strains isolated from marine environment, the description of four new species and reclassification of four preexisting species.</title>
        <authorList>
            <person name="Lee S.D."/>
            <person name="Kim S.-M."/>
            <person name="Byeon Y.-S."/>
            <person name="Yang H.L."/>
            <person name="Kim I.S."/>
        </authorList>
    </citation>
    <scope>NUCLEOTIDE SEQUENCE [LARGE SCALE GENOMIC DNA]</scope>
    <source>
        <strain evidence="5 6">SSW1-49</strain>
    </source>
</reference>
<dbReference type="Proteomes" id="UP001300096">
    <property type="component" value="Unassembled WGS sequence"/>
</dbReference>
<keyword evidence="1" id="KW-1133">Transmembrane helix</keyword>
<feature type="domain" description="SpaA-like prealbumin fold" evidence="3">
    <location>
        <begin position="1306"/>
        <end position="1404"/>
    </location>
</feature>
<sequence>MRTQTQGMLERAARPGGRVGRMLLAMLAIVALGLGLQTPVMASADATSVPSISITPLTPASQPSGTAFGYRVSYTCSNVNASPCAESPTVTIPLGAAANPAWTVKVGANPLITSWTVTGGNLVIRLADLTEGVAGTIGITITPPNHTTPNGTSWTLTPTMTFTDGTPTVSAPGVTSTATAIPSIQVQKSVEQTFYKPGDTVKYTLWWTCPRSNLGVLGDENLSSLRLVDTLPAGLTYLSSSPSATVAGQTLTFDLTAAQLGSSCSASADAPVPVTVNARVNANVADNTVLRNVVNGTGTSISGTTLTGSGEVSVTVVSTLPGATVTKRGYGPLLNTVGDSGTYDLNLNGYTSATYPGPWLGRGDANVSTSTIYNSAAPSFRIEALYALDVLMPGPGLQSEVVDPVPCTTNVSGTSYSSNAPGTVCTDPAFHPTMVTIWARTTENPQNVGIPSAFAPQARLTDGSIVTLTAGPIPSSAAMLANGPGHRSYFVPASAIGRVAEIILPRTTDMTNTRMNVVIGGYADSRRAAGDILRNQAAISSYAVGATTPYATGTSSVGRIFILDGPQIGVTKYWYAAGSEFRVNSEVMLKGPTTGDLTFVDRFPAGVSFTGPAVLDAYRYGAGAWSFNIPTTTTVTADPVTGETIVTVVVKAATVNSLLPASKGERIRFEVHLPSKVQFPGNYVNRATVNLSDPQVNNSICTQGTKVAGTTGAGHQCASSTSFTVNPDPTSDAVRLTKTVRGSLDTAFKSFPAIGYVASAGGNATYRLNWTNKSQQNVGNVVMYDLLPRVGDTGTVAGTVNQQRGSTFRPILTGLSTLPAGVTAFYSTSTNPCRPEVLPNAQNPDCVDDWVAMPASPSAALLQTVRALRFVSTATYAFDQGLAIDLTMTTPALNSAGDVAWNTVATAQTNLSNGQPIKPVESAKVGIAREDFSHITIDKVVDKTTANVGDTLTYTVTAVNDGGRDLTDITLRDTLPEGATFVSASGGGTYANGVVTWNLATMPLGQLFSYTVTAKVAKEGTTLVNRWGVDGPTPVTPLHPCPAPNDDEESCATTTVPSVALTFAKTSVPAAGSIVKPGDTVAYTVKVTNATATASTAGKVTDDMSDVLDKATLVAPPTVTCAPTANSCGQVDYTAGDDSFTWSSSVARPLAANTSATITYTVRVGDDASGTLRNLLVEPDIAVEHPILQVDKVVDKGAGALVNPGDDVTYTLSIANTGAVASGSFSVFDDLSDVVDNATFDPDSISISPAVGTAAYDAGTRRLTWTGALAAGQSVQVSYTVTVDDDAFGELRNAFVDKTVVNPISGSLRWDKVDDSADARLLAGAEWTLQGLDENGQPAGATLTIVDCTQAPCGGPDKDAEGGQFLVPGLVPGGYQLIETKAPVGFVRDDTPRTVLVHGDTQVTVLDDIVNRQQPAPVLPFTGGLGTEHLLAIGAALLLLTAGLAGWRRIRRRTS</sequence>
<feature type="domain" description="DUF7927" evidence="4">
    <location>
        <begin position="1188"/>
        <end position="1296"/>
    </location>
</feature>
<dbReference type="Pfam" id="PF25549">
    <property type="entry name" value="DUF7927"/>
    <property type="match status" value="2"/>
</dbReference>
<dbReference type="InterPro" id="IPR051172">
    <property type="entry name" value="Chlamydia_OmcB"/>
</dbReference>
<evidence type="ECO:0000259" key="3">
    <source>
        <dbReference type="Pfam" id="PF17802"/>
    </source>
</evidence>
<protein>
    <submittedName>
        <fullName evidence="5">DUF11 domain-containing protein</fullName>
    </submittedName>
</protein>
<dbReference type="InterPro" id="IPR057687">
    <property type="entry name" value="DUF7927"/>
</dbReference>
<dbReference type="PANTHER" id="PTHR34819">
    <property type="entry name" value="LARGE CYSTEINE-RICH PERIPLASMIC PROTEIN OMCB"/>
    <property type="match status" value="1"/>
</dbReference>
<dbReference type="Gene3D" id="2.60.40.10">
    <property type="entry name" value="Immunoglobulins"/>
    <property type="match status" value="1"/>
</dbReference>
<dbReference type="Pfam" id="PF17802">
    <property type="entry name" value="SpaA"/>
    <property type="match status" value="1"/>
</dbReference>
<dbReference type="InterPro" id="IPR001434">
    <property type="entry name" value="OmcB-like_DUF11"/>
</dbReference>
<comment type="caution">
    <text evidence="5">The sequence shown here is derived from an EMBL/GenBank/DDBJ whole genome shotgun (WGS) entry which is preliminary data.</text>
</comment>
<evidence type="ECO:0000313" key="6">
    <source>
        <dbReference type="Proteomes" id="UP001300096"/>
    </source>
</evidence>
<gene>
    <name evidence="5" type="ORF">KZC51_00325</name>
</gene>
<dbReference type="EMBL" id="JAHWXN010000001">
    <property type="protein sequence ID" value="MCK2034565.1"/>
    <property type="molecule type" value="Genomic_DNA"/>
</dbReference>
<dbReference type="InterPro" id="IPR026466">
    <property type="entry name" value="Fim_isopep_form_D2_dom"/>
</dbReference>